<comment type="similarity">
    <text evidence="2 12">Belongs to the class-I aminoacyl-tRNA synthetase family.</text>
</comment>
<evidence type="ECO:0000256" key="10">
    <source>
        <dbReference type="ARBA" id="ARBA00022917"/>
    </source>
</evidence>
<feature type="binding site" evidence="12">
    <location>
        <position position="238"/>
    </location>
    <ligand>
        <name>Zn(2+)</name>
        <dbReference type="ChEBI" id="CHEBI:29105"/>
    </ligand>
</feature>
<dbReference type="SUPFAM" id="SSF47323">
    <property type="entry name" value="Anticodon-binding domain of a subclass of class I aminoacyl-tRNA synthetases"/>
    <property type="match status" value="1"/>
</dbReference>
<keyword evidence="4 12" id="KW-0963">Cytoplasm</keyword>
<feature type="short sequence motif" description="'KMSKS' region" evidence="12">
    <location>
        <begin position="270"/>
        <end position="274"/>
    </location>
</feature>
<evidence type="ECO:0000256" key="7">
    <source>
        <dbReference type="ARBA" id="ARBA00022741"/>
    </source>
</evidence>
<feature type="binding site" evidence="12">
    <location>
        <position position="242"/>
    </location>
    <ligand>
        <name>Zn(2+)</name>
        <dbReference type="ChEBI" id="CHEBI:29105"/>
    </ligand>
</feature>
<dbReference type="NCBIfam" id="TIGR00435">
    <property type="entry name" value="cysS"/>
    <property type="match status" value="1"/>
</dbReference>
<dbReference type="Pfam" id="PF01406">
    <property type="entry name" value="tRNA-synt_1e"/>
    <property type="match status" value="1"/>
</dbReference>
<evidence type="ECO:0000313" key="14">
    <source>
        <dbReference type="EMBL" id="RDU72529.1"/>
    </source>
</evidence>
<dbReference type="GO" id="GO:0004817">
    <property type="term" value="F:cysteine-tRNA ligase activity"/>
    <property type="evidence" value="ECO:0007669"/>
    <property type="project" value="UniProtKB-UniRule"/>
</dbReference>
<keyword evidence="11 12" id="KW-0030">Aminoacyl-tRNA synthetase</keyword>
<sequence length="482" mass="55016">MKIYDSRLKEKVDLVPLQSNEIRIYVCGPTVYDNAHLGHARSAINFDILARFLETLGYKVIMAKNFTDIDDKLISKSLQTNIPIEKLAQTYIQSYLADMQSLNVRRANFEPKATEFLESISEFIQILLDKQVAYTLPNGDICLEVAKDPQYGSLSKHVDNTHSIHRIAIEEGKKDSRDFVLWKAYKGETDIGYDSKLGKGRPGWHIECSAMVDSVLAYKDKEYCIDIHAGGADLFFPHHENEASQTRSYANKEIAKYWMHNGFVTINGEKMSKSLGNSFFIGDALQAYHGEIIRNYLLSTHYRLPLNFNEVDLLVSKKRLDRIYRLKKRLLFAPTIAHEQQPQDGLEQLLNRCDTTFKENFIVALSDDLNISLALSVIEEFLKEANDYLDSHPKDKAYKAKACANLELIDSVLGLGSLDFLSYFQLGVGSQQREHIENLIAKRTQAKKEKNFALADSIRKQLEKEEILLMDKAGGITEWEKL</sequence>
<dbReference type="Gene3D" id="3.40.50.620">
    <property type="entry name" value="HUPs"/>
    <property type="match status" value="1"/>
</dbReference>
<keyword evidence="7 12" id="KW-0547">Nucleotide-binding</keyword>
<dbReference type="OrthoDB" id="9815130at2"/>
<feature type="short sequence motif" description="'HIGH' region" evidence="12">
    <location>
        <begin position="29"/>
        <end position="39"/>
    </location>
</feature>
<feature type="binding site" evidence="12">
    <location>
        <position position="27"/>
    </location>
    <ligand>
        <name>Zn(2+)</name>
        <dbReference type="ChEBI" id="CHEBI:29105"/>
    </ligand>
</feature>
<dbReference type="RefSeq" id="WP_104763514.1">
    <property type="nucleotide sequence ID" value="NZ_FZPM01000025.1"/>
</dbReference>
<comment type="subcellular location">
    <subcellularLocation>
        <location evidence="1 12">Cytoplasm</location>
    </subcellularLocation>
</comment>
<dbReference type="InterPro" id="IPR032678">
    <property type="entry name" value="tRNA-synt_1_cat_dom"/>
</dbReference>
<evidence type="ECO:0000256" key="8">
    <source>
        <dbReference type="ARBA" id="ARBA00022833"/>
    </source>
</evidence>
<comment type="caution">
    <text evidence="14">The sequence shown here is derived from an EMBL/GenBank/DDBJ whole genome shotgun (WGS) entry which is preliminary data.</text>
</comment>
<dbReference type="GO" id="GO:0005829">
    <property type="term" value="C:cytosol"/>
    <property type="evidence" value="ECO:0007669"/>
    <property type="project" value="TreeGrafter"/>
</dbReference>
<evidence type="ECO:0000256" key="2">
    <source>
        <dbReference type="ARBA" id="ARBA00005594"/>
    </source>
</evidence>
<comment type="subunit">
    <text evidence="3 12">Monomer.</text>
</comment>
<keyword evidence="8 12" id="KW-0862">Zinc</keyword>
<dbReference type="InterPro" id="IPR015803">
    <property type="entry name" value="Cys-tRNA-ligase"/>
</dbReference>
<proteinExistence type="inferred from homology"/>
<protein>
    <recommendedName>
        <fullName evidence="12">Cysteine--tRNA ligase</fullName>
        <ecNumber evidence="12">6.1.1.16</ecNumber>
    </recommendedName>
    <alternativeName>
        <fullName evidence="12">Cysteinyl-tRNA synthetase</fullName>
        <shortName evidence="12">CysRS</shortName>
    </alternativeName>
</protein>
<evidence type="ECO:0000256" key="4">
    <source>
        <dbReference type="ARBA" id="ARBA00022490"/>
    </source>
</evidence>
<dbReference type="PANTHER" id="PTHR10890">
    <property type="entry name" value="CYSTEINYL-TRNA SYNTHETASE"/>
    <property type="match status" value="1"/>
</dbReference>
<comment type="cofactor">
    <cofactor evidence="12">
        <name>Zn(2+)</name>
        <dbReference type="ChEBI" id="CHEBI:29105"/>
    </cofactor>
    <text evidence="12">Binds 1 zinc ion per subunit.</text>
</comment>
<feature type="binding site" evidence="12">
    <location>
        <position position="208"/>
    </location>
    <ligand>
        <name>Zn(2+)</name>
        <dbReference type="ChEBI" id="CHEBI:29105"/>
    </ligand>
</feature>
<dbReference type="AlphaFoldDB" id="A0A3D8J4V7"/>
<feature type="domain" description="Cysteinyl-tRNA synthetase class Ia DALR" evidence="13">
    <location>
        <begin position="360"/>
        <end position="421"/>
    </location>
</feature>
<dbReference type="CDD" id="cd00672">
    <property type="entry name" value="CysRS_core"/>
    <property type="match status" value="1"/>
</dbReference>
<dbReference type="InterPro" id="IPR024909">
    <property type="entry name" value="Cys-tRNA/MSH_ligase"/>
</dbReference>
<evidence type="ECO:0000313" key="15">
    <source>
        <dbReference type="Proteomes" id="UP000256424"/>
    </source>
</evidence>
<dbReference type="GO" id="GO:0005524">
    <property type="term" value="F:ATP binding"/>
    <property type="evidence" value="ECO:0007669"/>
    <property type="project" value="UniProtKB-UniRule"/>
</dbReference>
<evidence type="ECO:0000256" key="12">
    <source>
        <dbReference type="HAMAP-Rule" id="MF_00041"/>
    </source>
</evidence>
<accession>A0A3D8J4V7</accession>
<organism evidence="14 15">
    <name type="scientific">Helicobacter aurati</name>
    <dbReference type="NCBI Taxonomy" id="137778"/>
    <lineage>
        <taxon>Bacteria</taxon>
        <taxon>Pseudomonadati</taxon>
        <taxon>Campylobacterota</taxon>
        <taxon>Epsilonproteobacteria</taxon>
        <taxon>Campylobacterales</taxon>
        <taxon>Helicobacteraceae</taxon>
        <taxon>Helicobacter</taxon>
    </lineage>
</organism>
<keyword evidence="10 12" id="KW-0648">Protein biosynthesis</keyword>
<dbReference type="PANTHER" id="PTHR10890:SF3">
    <property type="entry name" value="CYSTEINE--TRNA LIGASE, CYTOPLASMIC"/>
    <property type="match status" value="1"/>
</dbReference>
<keyword evidence="6 12" id="KW-0479">Metal-binding</keyword>
<evidence type="ECO:0000259" key="13">
    <source>
        <dbReference type="SMART" id="SM00840"/>
    </source>
</evidence>
<dbReference type="InterPro" id="IPR015273">
    <property type="entry name" value="Cys-tRNA-synt_Ia_DALR"/>
</dbReference>
<dbReference type="EC" id="6.1.1.16" evidence="12"/>
<evidence type="ECO:0000256" key="3">
    <source>
        <dbReference type="ARBA" id="ARBA00011245"/>
    </source>
</evidence>
<dbReference type="PRINTS" id="PR00983">
    <property type="entry name" value="TRNASYNTHCYS"/>
</dbReference>
<keyword evidence="15" id="KW-1185">Reference proteome</keyword>
<dbReference type="Gene3D" id="1.20.120.1910">
    <property type="entry name" value="Cysteine-tRNA ligase, C-terminal anti-codon recognition domain"/>
    <property type="match status" value="1"/>
</dbReference>
<dbReference type="GO" id="GO:0008270">
    <property type="term" value="F:zinc ion binding"/>
    <property type="evidence" value="ECO:0007669"/>
    <property type="project" value="UniProtKB-UniRule"/>
</dbReference>
<feature type="binding site" evidence="12">
    <location>
        <position position="273"/>
    </location>
    <ligand>
        <name>ATP</name>
        <dbReference type="ChEBI" id="CHEBI:30616"/>
    </ligand>
</feature>
<dbReference type="GO" id="GO:0006423">
    <property type="term" value="P:cysteinyl-tRNA aminoacylation"/>
    <property type="evidence" value="ECO:0007669"/>
    <property type="project" value="UniProtKB-UniRule"/>
</dbReference>
<dbReference type="Proteomes" id="UP000256424">
    <property type="component" value="Unassembled WGS sequence"/>
</dbReference>
<evidence type="ECO:0000256" key="6">
    <source>
        <dbReference type="ARBA" id="ARBA00022723"/>
    </source>
</evidence>
<dbReference type="EMBL" id="NXLW01000006">
    <property type="protein sequence ID" value="RDU72529.1"/>
    <property type="molecule type" value="Genomic_DNA"/>
</dbReference>
<reference evidence="14 15" key="1">
    <citation type="submission" date="2018-04" db="EMBL/GenBank/DDBJ databases">
        <title>Novel Campyloabacter and Helicobacter Species and Strains.</title>
        <authorList>
            <person name="Mannion A.J."/>
            <person name="Shen Z."/>
            <person name="Fox J.G."/>
        </authorList>
    </citation>
    <scope>NUCLEOTIDE SEQUENCE [LARGE SCALE GENOMIC DNA]</scope>
    <source>
        <strain evidence="14 15">MIT 97-5075</strain>
    </source>
</reference>
<comment type="catalytic activity">
    <reaction evidence="12">
        <text>tRNA(Cys) + L-cysteine + ATP = L-cysteinyl-tRNA(Cys) + AMP + diphosphate</text>
        <dbReference type="Rhea" id="RHEA:17773"/>
        <dbReference type="Rhea" id="RHEA-COMP:9661"/>
        <dbReference type="Rhea" id="RHEA-COMP:9679"/>
        <dbReference type="ChEBI" id="CHEBI:30616"/>
        <dbReference type="ChEBI" id="CHEBI:33019"/>
        <dbReference type="ChEBI" id="CHEBI:35235"/>
        <dbReference type="ChEBI" id="CHEBI:78442"/>
        <dbReference type="ChEBI" id="CHEBI:78517"/>
        <dbReference type="ChEBI" id="CHEBI:456215"/>
        <dbReference type="EC" id="6.1.1.16"/>
    </reaction>
</comment>
<evidence type="ECO:0000256" key="11">
    <source>
        <dbReference type="ARBA" id="ARBA00023146"/>
    </source>
</evidence>
<dbReference type="InterPro" id="IPR009080">
    <property type="entry name" value="tRNAsynth_Ia_anticodon-bd"/>
</dbReference>
<evidence type="ECO:0000256" key="9">
    <source>
        <dbReference type="ARBA" id="ARBA00022840"/>
    </source>
</evidence>
<dbReference type="SUPFAM" id="SSF52374">
    <property type="entry name" value="Nucleotidylyl transferase"/>
    <property type="match status" value="1"/>
</dbReference>
<keyword evidence="5 12" id="KW-0436">Ligase</keyword>
<dbReference type="HAMAP" id="MF_00041">
    <property type="entry name" value="Cys_tRNA_synth"/>
    <property type="match status" value="1"/>
</dbReference>
<dbReference type="SMART" id="SM00840">
    <property type="entry name" value="DALR_2"/>
    <property type="match status" value="1"/>
</dbReference>
<evidence type="ECO:0000256" key="1">
    <source>
        <dbReference type="ARBA" id="ARBA00004496"/>
    </source>
</evidence>
<name>A0A3D8J4V7_9HELI</name>
<gene>
    <name evidence="12" type="primary">cysS</name>
    <name evidence="14" type="ORF">CQA66_04245</name>
</gene>
<evidence type="ECO:0000256" key="5">
    <source>
        <dbReference type="ARBA" id="ARBA00022598"/>
    </source>
</evidence>
<dbReference type="InterPro" id="IPR014729">
    <property type="entry name" value="Rossmann-like_a/b/a_fold"/>
</dbReference>
<dbReference type="Pfam" id="PF09190">
    <property type="entry name" value="DALR_2"/>
    <property type="match status" value="1"/>
</dbReference>
<keyword evidence="9 12" id="KW-0067">ATP-binding</keyword>